<keyword evidence="4 11" id="KW-0812">Transmembrane</keyword>
<evidence type="ECO:0000256" key="2">
    <source>
        <dbReference type="ARBA" id="ARBA00006939"/>
    </source>
</evidence>
<evidence type="ECO:0000256" key="8">
    <source>
        <dbReference type="ARBA" id="ARBA00040593"/>
    </source>
</evidence>
<gene>
    <name evidence="13" type="primary">LOC108562180</name>
</gene>
<comment type="subcellular location">
    <subcellularLocation>
        <location evidence="1">Cell membrane</location>
        <topology evidence="1">Multi-pass membrane protein</topology>
    </subcellularLocation>
</comment>
<protein>
    <recommendedName>
        <fullName evidence="8">Zinc transporter ZIP11</fullName>
    </recommendedName>
    <alternativeName>
        <fullName evidence="9">Solute carrier family 39 member 11</fullName>
    </alternativeName>
    <alternativeName>
        <fullName evidence="10">Zrt- and Irt-like protein 11</fullName>
    </alternativeName>
</protein>
<dbReference type="Pfam" id="PF02535">
    <property type="entry name" value="Zip"/>
    <property type="match status" value="1"/>
</dbReference>
<comment type="similarity">
    <text evidence="2">Belongs to the ZIP transporter (TC 2.A.5) family.</text>
</comment>
<keyword evidence="3" id="KW-1003">Cell membrane</keyword>
<feature type="transmembrane region" description="Helical" evidence="11">
    <location>
        <begin position="7"/>
        <end position="31"/>
    </location>
</feature>
<evidence type="ECO:0000256" key="1">
    <source>
        <dbReference type="ARBA" id="ARBA00004651"/>
    </source>
</evidence>
<evidence type="ECO:0000313" key="13">
    <source>
        <dbReference type="RefSeq" id="XP_017775924.1"/>
    </source>
</evidence>
<keyword evidence="5" id="KW-0862">Zinc</keyword>
<dbReference type="Proteomes" id="UP000695000">
    <property type="component" value="Unplaced"/>
</dbReference>
<evidence type="ECO:0000256" key="4">
    <source>
        <dbReference type="ARBA" id="ARBA00022692"/>
    </source>
</evidence>
<keyword evidence="12" id="KW-1185">Reference proteome</keyword>
<evidence type="ECO:0000256" key="7">
    <source>
        <dbReference type="ARBA" id="ARBA00023136"/>
    </source>
</evidence>
<feature type="transmembrane region" description="Helical" evidence="11">
    <location>
        <begin position="43"/>
        <end position="66"/>
    </location>
</feature>
<evidence type="ECO:0000256" key="3">
    <source>
        <dbReference type="ARBA" id="ARBA00022475"/>
    </source>
</evidence>
<proteinExistence type="inferred from homology"/>
<evidence type="ECO:0000256" key="5">
    <source>
        <dbReference type="ARBA" id="ARBA00022833"/>
    </source>
</evidence>
<evidence type="ECO:0000256" key="6">
    <source>
        <dbReference type="ARBA" id="ARBA00022989"/>
    </source>
</evidence>
<dbReference type="RefSeq" id="XP_017775924.1">
    <property type="nucleotide sequence ID" value="XM_017920435.1"/>
</dbReference>
<name>A0ABM1MMX4_NICVS</name>
<dbReference type="GeneID" id="108562180"/>
<organism evidence="12 13">
    <name type="scientific">Nicrophorus vespilloides</name>
    <name type="common">Boreal carrion beetle</name>
    <dbReference type="NCBI Taxonomy" id="110193"/>
    <lineage>
        <taxon>Eukaryota</taxon>
        <taxon>Metazoa</taxon>
        <taxon>Ecdysozoa</taxon>
        <taxon>Arthropoda</taxon>
        <taxon>Hexapoda</taxon>
        <taxon>Insecta</taxon>
        <taxon>Pterygota</taxon>
        <taxon>Neoptera</taxon>
        <taxon>Endopterygota</taxon>
        <taxon>Coleoptera</taxon>
        <taxon>Polyphaga</taxon>
        <taxon>Staphyliniformia</taxon>
        <taxon>Silphidae</taxon>
        <taxon>Nicrophorinae</taxon>
        <taxon>Nicrophorus</taxon>
    </lineage>
</organism>
<feature type="non-terminal residue" evidence="13">
    <location>
        <position position="1"/>
    </location>
</feature>
<sequence length="185" mass="19744">RKLLDSSLGFAAGVMTAASFWSLLAPAIAMAEESKLYGENGEYSFIPVGIGFLLGALFVFGADVLITHLGMHSPNMMLALHSTTRKEKNEDVMKRNSHIATVEEATVDMYESGGGGGVGGAAHRRRVSQTYEEGSNIEEIQHGQWKRIMLLVIAITVHNIPEGLAVGVGFGAIGRTPSATLESAR</sequence>
<evidence type="ECO:0000256" key="10">
    <source>
        <dbReference type="ARBA" id="ARBA00042973"/>
    </source>
</evidence>
<accession>A0ABM1MMX4</accession>
<keyword evidence="7 11" id="KW-0472">Membrane</keyword>
<keyword evidence="6 11" id="KW-1133">Transmembrane helix</keyword>
<evidence type="ECO:0000313" key="12">
    <source>
        <dbReference type="Proteomes" id="UP000695000"/>
    </source>
</evidence>
<dbReference type="PANTHER" id="PTHR11040:SF211">
    <property type="entry name" value="ZINC TRANSPORTER ZIP11"/>
    <property type="match status" value="1"/>
</dbReference>
<reference evidence="13" key="1">
    <citation type="submission" date="2025-08" db="UniProtKB">
        <authorList>
            <consortium name="RefSeq"/>
        </authorList>
    </citation>
    <scope>IDENTIFICATION</scope>
    <source>
        <tissue evidence="13">Whole Larva</tissue>
    </source>
</reference>
<dbReference type="PANTHER" id="PTHR11040">
    <property type="entry name" value="ZINC/IRON TRANSPORTER"/>
    <property type="match status" value="1"/>
</dbReference>
<evidence type="ECO:0000256" key="11">
    <source>
        <dbReference type="SAM" id="Phobius"/>
    </source>
</evidence>
<evidence type="ECO:0000256" key="9">
    <source>
        <dbReference type="ARBA" id="ARBA00042540"/>
    </source>
</evidence>
<dbReference type="InterPro" id="IPR003689">
    <property type="entry name" value="ZIP"/>
</dbReference>